<dbReference type="AlphaFoldDB" id="A0A3M7QTK6"/>
<name>A0A3M7QTK6_BRAPC</name>
<gene>
    <name evidence="1" type="ORF">BpHYR1_016632</name>
</gene>
<keyword evidence="2" id="KW-1185">Reference proteome</keyword>
<evidence type="ECO:0000313" key="2">
    <source>
        <dbReference type="Proteomes" id="UP000276133"/>
    </source>
</evidence>
<dbReference type="OrthoDB" id="10530019at2759"/>
<dbReference type="EMBL" id="REGN01005139">
    <property type="protein sequence ID" value="RNA14662.1"/>
    <property type="molecule type" value="Genomic_DNA"/>
</dbReference>
<dbReference type="Proteomes" id="UP000276133">
    <property type="component" value="Unassembled WGS sequence"/>
</dbReference>
<reference evidence="1 2" key="1">
    <citation type="journal article" date="2018" name="Sci. Rep.">
        <title>Genomic signatures of local adaptation to the degree of environmental predictability in rotifers.</title>
        <authorList>
            <person name="Franch-Gras L."/>
            <person name="Hahn C."/>
            <person name="Garcia-Roger E.M."/>
            <person name="Carmona M.J."/>
            <person name="Serra M."/>
            <person name="Gomez A."/>
        </authorList>
    </citation>
    <scope>NUCLEOTIDE SEQUENCE [LARGE SCALE GENOMIC DNA]</scope>
    <source>
        <strain evidence="1">HYR1</strain>
    </source>
</reference>
<evidence type="ECO:0000313" key="1">
    <source>
        <dbReference type="EMBL" id="RNA14662.1"/>
    </source>
</evidence>
<accession>A0A3M7QTK6</accession>
<protein>
    <submittedName>
        <fullName evidence="1">Uncharacterized protein</fullName>
    </submittedName>
</protein>
<comment type="caution">
    <text evidence="1">The sequence shown here is derived from an EMBL/GenBank/DDBJ whole genome shotgun (WGS) entry which is preliminary data.</text>
</comment>
<organism evidence="1 2">
    <name type="scientific">Brachionus plicatilis</name>
    <name type="common">Marine rotifer</name>
    <name type="synonym">Brachionus muelleri</name>
    <dbReference type="NCBI Taxonomy" id="10195"/>
    <lineage>
        <taxon>Eukaryota</taxon>
        <taxon>Metazoa</taxon>
        <taxon>Spiralia</taxon>
        <taxon>Gnathifera</taxon>
        <taxon>Rotifera</taxon>
        <taxon>Eurotatoria</taxon>
        <taxon>Monogononta</taxon>
        <taxon>Pseudotrocha</taxon>
        <taxon>Ploima</taxon>
        <taxon>Brachionidae</taxon>
        <taxon>Brachionus</taxon>
    </lineage>
</organism>
<sequence>MDDSRIGRQSNLFKHNILEWQSRGVRPNADYLATQRKIKRVKSENGTSTSLSEYELTNMNYQTSNLNLPNGTQQIINVNQYTNQTYIINKINGDNLKIGDANGFNNLNNYNGYYGWPSTTSSSSSNQFGQSELSMSSDMSISNANSNLFYSQSLPPLATSIEDSLNDSIKDLIKTIYKFYHLNLNPLILINKDFFGKSYQTSQLALTYNGYQPTNSFNFSQTNGDNYYIYLSEVLKYFYKYAVHLANFLGNIPVNKRAKI</sequence>
<proteinExistence type="predicted"/>